<feature type="region of interest" description="Disordered" evidence="1">
    <location>
        <begin position="178"/>
        <end position="204"/>
    </location>
</feature>
<dbReference type="GO" id="GO:0008745">
    <property type="term" value="F:N-acetylmuramoyl-L-alanine amidase activity"/>
    <property type="evidence" value="ECO:0007669"/>
    <property type="project" value="InterPro"/>
</dbReference>
<accession>T1JMS0</accession>
<feature type="signal peptide" evidence="2">
    <location>
        <begin position="1"/>
        <end position="21"/>
    </location>
</feature>
<evidence type="ECO:0000313" key="4">
    <source>
        <dbReference type="Proteomes" id="UP000014500"/>
    </source>
</evidence>
<evidence type="ECO:0000256" key="1">
    <source>
        <dbReference type="SAM" id="MobiDB-lite"/>
    </source>
</evidence>
<reference evidence="3" key="2">
    <citation type="submission" date="2015-02" db="UniProtKB">
        <authorList>
            <consortium name="EnsemblMetazoa"/>
        </authorList>
    </citation>
    <scope>IDENTIFICATION</scope>
</reference>
<dbReference type="SUPFAM" id="SSF55846">
    <property type="entry name" value="N-acetylmuramoyl-L-alanine amidase-like"/>
    <property type="match status" value="1"/>
</dbReference>
<reference evidence="4" key="1">
    <citation type="submission" date="2011-05" db="EMBL/GenBank/DDBJ databases">
        <authorList>
            <person name="Richards S.R."/>
            <person name="Qu J."/>
            <person name="Jiang H."/>
            <person name="Jhangiani S.N."/>
            <person name="Agravi P."/>
            <person name="Goodspeed R."/>
            <person name="Gross S."/>
            <person name="Mandapat C."/>
            <person name="Jackson L."/>
            <person name="Mathew T."/>
            <person name="Pu L."/>
            <person name="Thornton R."/>
            <person name="Saada N."/>
            <person name="Wilczek-Boney K.B."/>
            <person name="Lee S."/>
            <person name="Kovar C."/>
            <person name="Wu Y."/>
            <person name="Scherer S.E."/>
            <person name="Worley K.C."/>
            <person name="Muzny D.M."/>
            <person name="Gibbs R."/>
        </authorList>
    </citation>
    <scope>NUCLEOTIDE SEQUENCE</scope>
    <source>
        <strain evidence="4">Brora</strain>
    </source>
</reference>
<dbReference type="Gene3D" id="3.40.80.10">
    <property type="entry name" value="Peptidoglycan recognition protein-like"/>
    <property type="match status" value="1"/>
</dbReference>
<organism evidence="3 4">
    <name type="scientific">Strigamia maritima</name>
    <name type="common">European centipede</name>
    <name type="synonym">Geophilus maritimus</name>
    <dbReference type="NCBI Taxonomy" id="126957"/>
    <lineage>
        <taxon>Eukaryota</taxon>
        <taxon>Metazoa</taxon>
        <taxon>Ecdysozoa</taxon>
        <taxon>Arthropoda</taxon>
        <taxon>Myriapoda</taxon>
        <taxon>Chilopoda</taxon>
        <taxon>Pleurostigmophora</taxon>
        <taxon>Geophilomorpha</taxon>
        <taxon>Linotaeniidae</taxon>
        <taxon>Strigamia</taxon>
    </lineage>
</organism>
<keyword evidence="4" id="KW-1185">Reference proteome</keyword>
<dbReference type="Proteomes" id="UP000014500">
    <property type="component" value="Unassembled WGS sequence"/>
</dbReference>
<feature type="chain" id="PRO_5004579806" description="Peptidoglycan recognition protein family domain-containing protein" evidence="2">
    <location>
        <begin position="22"/>
        <end position="281"/>
    </location>
</feature>
<feature type="compositionally biased region" description="Basic and acidic residues" evidence="1">
    <location>
        <begin position="186"/>
        <end position="201"/>
    </location>
</feature>
<dbReference type="EMBL" id="JH430542">
    <property type="status" value="NOT_ANNOTATED_CDS"/>
    <property type="molecule type" value="Genomic_DNA"/>
</dbReference>
<keyword evidence="2" id="KW-0732">Signal</keyword>
<dbReference type="EnsemblMetazoa" id="SMAR015150-RA">
    <property type="protein sequence ID" value="SMAR015150-PA"/>
    <property type="gene ID" value="SMAR015150"/>
</dbReference>
<evidence type="ECO:0000256" key="2">
    <source>
        <dbReference type="SAM" id="SignalP"/>
    </source>
</evidence>
<dbReference type="AlphaFoldDB" id="T1JMS0"/>
<evidence type="ECO:0000313" key="3">
    <source>
        <dbReference type="EnsemblMetazoa" id="SMAR015150-PA"/>
    </source>
</evidence>
<protein>
    <recommendedName>
        <fullName evidence="5">Peptidoglycan recognition protein family domain-containing protein</fullName>
    </recommendedName>
</protein>
<evidence type="ECO:0008006" key="5">
    <source>
        <dbReference type="Google" id="ProtNLM"/>
    </source>
</evidence>
<dbReference type="HOGENOM" id="CLU_991492_0_0_1"/>
<proteinExistence type="predicted"/>
<name>T1JMS0_STRMM</name>
<dbReference type="InterPro" id="IPR036505">
    <property type="entry name" value="Amidase/PGRP_sf"/>
</dbReference>
<dbReference type="GO" id="GO:0009253">
    <property type="term" value="P:peptidoglycan catabolic process"/>
    <property type="evidence" value="ECO:0007669"/>
    <property type="project" value="InterPro"/>
</dbReference>
<sequence length="281" mass="32169">MIEKIVISISSILFLILTTKSEHLHRDCSRLPLITIDGFNATNEIKHFHQLNPERAESLSFHMTAKHDCTKPLVCKEEIKQMEKYITQNWTGTWLQFYIDKNGNIHKGFLRSNSLVNYRSSYNVSITLLGNYANRTIPEKMMHILNELQKCFTVPRSLNGMRHMANYLKLMKKGMPLGTKGSGHGGPEHDKPHLRRLDHPTVKPNNGKVIVNAEEDVNKCVCVAADDKIKDLPLPEVIKELEKRANVKYVETTYKRIDGHLEIVPVEPCQHLICIPVDNNV</sequence>